<dbReference type="GO" id="GO:0032934">
    <property type="term" value="F:sterol binding"/>
    <property type="evidence" value="ECO:0007669"/>
    <property type="project" value="InterPro"/>
</dbReference>
<dbReference type="InterPro" id="IPR003172">
    <property type="entry name" value="ML_dom"/>
</dbReference>
<proteinExistence type="inferred from homology"/>
<evidence type="ECO:0000256" key="7">
    <source>
        <dbReference type="ARBA" id="ARBA00023055"/>
    </source>
</evidence>
<evidence type="ECO:0000256" key="6">
    <source>
        <dbReference type="ARBA" id="ARBA00022729"/>
    </source>
</evidence>
<keyword evidence="7" id="KW-0445">Lipid transport</keyword>
<dbReference type="PANTHER" id="PTHR11306:SF0">
    <property type="entry name" value="PHOSPHATIDYLGLYCEROL_PHOSPHATIDYLINOSITOL TRANSFER PROTEIN"/>
    <property type="match status" value="1"/>
</dbReference>
<dbReference type="InterPro" id="IPR036846">
    <property type="entry name" value="GM2-AP_sf"/>
</dbReference>
<evidence type="ECO:0000313" key="11">
    <source>
        <dbReference type="Proteomes" id="UP000054350"/>
    </source>
</evidence>
<evidence type="ECO:0000256" key="4">
    <source>
        <dbReference type="ARBA" id="ARBA00016056"/>
    </source>
</evidence>
<evidence type="ECO:0000256" key="8">
    <source>
        <dbReference type="SAM" id="SignalP"/>
    </source>
</evidence>
<comment type="subunit">
    <text evidence="3">Monomer.</text>
</comment>
<sequence length="191" mass="20767">MTNALPTLLLALVLLVAVSAPTLAAPSIRTLSHNSELPLQSTVQPHAALRHAANYIDAHSIESCGGDHDLFQVLSARIIPDPLVAGQNAVVEIEGFLLKPLDQGAYVEMTVKLGIIKLLGKTYDFCDEAWLHPGLPCPIPTGHQVIRVEIDLPKEVPPSVFYIHALVYDAEDNDVACLNAKVDMRRKIGRQ</sequence>
<name>A0A0L0RVJ9_ALLM3</name>
<dbReference type="InterPro" id="IPR014756">
    <property type="entry name" value="Ig_E-set"/>
</dbReference>
<comment type="similarity">
    <text evidence="2">Belongs to the NPC2 family.</text>
</comment>
<feature type="domain" description="MD-2-related lipid-recognition" evidence="9">
    <location>
        <begin position="61"/>
        <end position="182"/>
    </location>
</feature>
<evidence type="ECO:0000256" key="5">
    <source>
        <dbReference type="ARBA" id="ARBA00022448"/>
    </source>
</evidence>
<dbReference type="SMART" id="SM00737">
    <property type="entry name" value="ML"/>
    <property type="match status" value="1"/>
</dbReference>
<reference evidence="11" key="2">
    <citation type="submission" date="2009-11" db="EMBL/GenBank/DDBJ databases">
        <title>The Genome Sequence of Allomyces macrogynus strain ATCC 38327.</title>
        <authorList>
            <consortium name="The Broad Institute Genome Sequencing Platform"/>
            <person name="Russ C."/>
            <person name="Cuomo C."/>
            <person name="Shea T."/>
            <person name="Young S.K."/>
            <person name="Zeng Q."/>
            <person name="Koehrsen M."/>
            <person name="Haas B."/>
            <person name="Borodovsky M."/>
            <person name="Guigo R."/>
            <person name="Alvarado L."/>
            <person name="Berlin A."/>
            <person name="Borenstein D."/>
            <person name="Chen Z."/>
            <person name="Engels R."/>
            <person name="Freedman E."/>
            <person name="Gellesch M."/>
            <person name="Goldberg J."/>
            <person name="Griggs A."/>
            <person name="Gujja S."/>
            <person name="Heiman D."/>
            <person name="Hepburn T."/>
            <person name="Howarth C."/>
            <person name="Jen D."/>
            <person name="Larson L."/>
            <person name="Lewis B."/>
            <person name="Mehta T."/>
            <person name="Park D."/>
            <person name="Pearson M."/>
            <person name="Roberts A."/>
            <person name="Saif S."/>
            <person name="Shenoy N."/>
            <person name="Sisk P."/>
            <person name="Stolte C."/>
            <person name="Sykes S."/>
            <person name="Walk T."/>
            <person name="White J."/>
            <person name="Yandava C."/>
            <person name="Burger G."/>
            <person name="Gray M.W."/>
            <person name="Holland P.W.H."/>
            <person name="King N."/>
            <person name="Lang F.B.F."/>
            <person name="Roger A.J."/>
            <person name="Ruiz-Trillo I."/>
            <person name="Lander E."/>
            <person name="Nusbaum C."/>
        </authorList>
    </citation>
    <scope>NUCLEOTIDE SEQUENCE [LARGE SCALE GENOMIC DNA]</scope>
    <source>
        <strain evidence="11">ATCC 38327</strain>
    </source>
</reference>
<dbReference type="AlphaFoldDB" id="A0A0L0RVJ9"/>
<dbReference type="GO" id="GO:0015918">
    <property type="term" value="P:sterol transport"/>
    <property type="evidence" value="ECO:0007669"/>
    <property type="project" value="InterPro"/>
</dbReference>
<keyword evidence="6 8" id="KW-0732">Signal</keyword>
<accession>A0A0L0RVJ9</accession>
<evidence type="ECO:0000256" key="3">
    <source>
        <dbReference type="ARBA" id="ARBA00011245"/>
    </source>
</evidence>
<dbReference type="Gene3D" id="2.70.220.10">
    <property type="entry name" value="Ganglioside GM2 activator"/>
    <property type="match status" value="1"/>
</dbReference>
<keyword evidence="11" id="KW-1185">Reference proteome</keyword>
<organism evidence="10 11">
    <name type="scientific">Allomyces macrogynus (strain ATCC 38327)</name>
    <name type="common">Allomyces javanicus var. macrogynus</name>
    <dbReference type="NCBI Taxonomy" id="578462"/>
    <lineage>
        <taxon>Eukaryota</taxon>
        <taxon>Fungi</taxon>
        <taxon>Fungi incertae sedis</taxon>
        <taxon>Blastocladiomycota</taxon>
        <taxon>Blastocladiomycetes</taxon>
        <taxon>Blastocladiales</taxon>
        <taxon>Blastocladiaceae</taxon>
        <taxon>Allomyces</taxon>
    </lineage>
</organism>
<evidence type="ECO:0000313" key="10">
    <source>
        <dbReference type="EMBL" id="KNE54159.1"/>
    </source>
</evidence>
<evidence type="ECO:0000256" key="1">
    <source>
        <dbReference type="ARBA" id="ARBA00002053"/>
    </source>
</evidence>
<protein>
    <recommendedName>
        <fullName evidence="4">Phosphatidylglycerol/phosphatidylinositol transfer protein</fullName>
    </recommendedName>
</protein>
<evidence type="ECO:0000259" key="9">
    <source>
        <dbReference type="SMART" id="SM00737"/>
    </source>
</evidence>
<dbReference type="EMBL" id="GG745328">
    <property type="protein sequence ID" value="KNE54159.1"/>
    <property type="molecule type" value="Genomic_DNA"/>
</dbReference>
<dbReference type="OrthoDB" id="6409159at2759"/>
<dbReference type="eggNOG" id="KOG4680">
    <property type="taxonomic scope" value="Eukaryota"/>
</dbReference>
<feature type="signal peptide" evidence="8">
    <location>
        <begin position="1"/>
        <end position="24"/>
    </location>
</feature>
<comment type="function">
    <text evidence="1">Catalyzes the intermembrane transfer of phosphatidylglycerol and phosphatidylinositol.</text>
</comment>
<dbReference type="VEuPathDB" id="FungiDB:AMAG_00156"/>
<evidence type="ECO:0000256" key="2">
    <source>
        <dbReference type="ARBA" id="ARBA00006370"/>
    </source>
</evidence>
<reference evidence="10 11" key="1">
    <citation type="submission" date="2009-11" db="EMBL/GenBank/DDBJ databases">
        <title>Annotation of Allomyces macrogynus ATCC 38327.</title>
        <authorList>
            <consortium name="The Broad Institute Genome Sequencing Platform"/>
            <person name="Russ C."/>
            <person name="Cuomo C."/>
            <person name="Burger G."/>
            <person name="Gray M.W."/>
            <person name="Holland P.W.H."/>
            <person name="King N."/>
            <person name="Lang F.B.F."/>
            <person name="Roger A.J."/>
            <person name="Ruiz-Trillo I."/>
            <person name="Young S.K."/>
            <person name="Zeng Q."/>
            <person name="Gargeya S."/>
            <person name="Fitzgerald M."/>
            <person name="Haas B."/>
            <person name="Abouelleil A."/>
            <person name="Alvarado L."/>
            <person name="Arachchi H.M."/>
            <person name="Berlin A."/>
            <person name="Chapman S.B."/>
            <person name="Gearin G."/>
            <person name="Goldberg J."/>
            <person name="Griggs A."/>
            <person name="Gujja S."/>
            <person name="Hansen M."/>
            <person name="Heiman D."/>
            <person name="Howarth C."/>
            <person name="Larimer J."/>
            <person name="Lui A."/>
            <person name="MacDonald P.J.P."/>
            <person name="McCowen C."/>
            <person name="Montmayeur A."/>
            <person name="Murphy C."/>
            <person name="Neiman D."/>
            <person name="Pearson M."/>
            <person name="Priest M."/>
            <person name="Roberts A."/>
            <person name="Saif S."/>
            <person name="Shea T."/>
            <person name="Sisk P."/>
            <person name="Stolte C."/>
            <person name="Sykes S."/>
            <person name="Wortman J."/>
            <person name="Nusbaum C."/>
            <person name="Birren B."/>
        </authorList>
    </citation>
    <scope>NUCLEOTIDE SEQUENCE [LARGE SCALE GENOMIC DNA]</scope>
    <source>
        <strain evidence="10 11">ATCC 38327</strain>
    </source>
</reference>
<dbReference type="OMA" id="KPRIMDE"/>
<dbReference type="SUPFAM" id="SSF81296">
    <property type="entry name" value="E set domains"/>
    <property type="match status" value="1"/>
</dbReference>
<feature type="chain" id="PRO_5005547411" description="Phosphatidylglycerol/phosphatidylinositol transfer protein" evidence="8">
    <location>
        <begin position="25"/>
        <end position="191"/>
    </location>
</feature>
<dbReference type="Proteomes" id="UP000054350">
    <property type="component" value="Unassembled WGS sequence"/>
</dbReference>
<dbReference type="PANTHER" id="PTHR11306">
    <property type="entry name" value="NIEMANN PICK TYPE C2 PROTEIN NPC2-RELATED"/>
    <property type="match status" value="1"/>
</dbReference>
<dbReference type="Pfam" id="PF02221">
    <property type="entry name" value="E1_DerP2_DerF2"/>
    <property type="match status" value="1"/>
</dbReference>
<dbReference type="InterPro" id="IPR039670">
    <property type="entry name" value="NPC2-like"/>
</dbReference>
<keyword evidence="5" id="KW-0813">Transport</keyword>
<gene>
    <name evidence="10" type="ORF">AMAG_00156</name>
</gene>